<dbReference type="PANTHER" id="PTHR48098:SF1">
    <property type="entry name" value="DIACYLGLYCEROL ACYLTRANSFERASE_MYCOLYLTRANSFERASE AG85A"/>
    <property type="match status" value="1"/>
</dbReference>
<dbReference type="InterPro" id="IPR050583">
    <property type="entry name" value="Mycobacterial_A85_antigen"/>
</dbReference>
<dbReference type="Proteomes" id="UP000502248">
    <property type="component" value="Chromosome"/>
</dbReference>
<dbReference type="Gene3D" id="3.40.50.1820">
    <property type="entry name" value="alpha/beta hydrolase"/>
    <property type="match status" value="1"/>
</dbReference>
<dbReference type="AlphaFoldDB" id="A0A7Z2VQV3"/>
<dbReference type="Pfam" id="PF00756">
    <property type="entry name" value="Esterase"/>
    <property type="match status" value="1"/>
</dbReference>
<protein>
    <submittedName>
        <fullName evidence="1">Esterase family protein</fullName>
    </submittedName>
</protein>
<name>A0A7Z2VQV3_9BACL</name>
<dbReference type="KEGG" id="cheb:HH215_34680"/>
<dbReference type="SUPFAM" id="SSF53474">
    <property type="entry name" value="alpha/beta-Hydrolases"/>
    <property type="match status" value="1"/>
</dbReference>
<keyword evidence="2" id="KW-1185">Reference proteome</keyword>
<dbReference type="GO" id="GO:0016747">
    <property type="term" value="F:acyltransferase activity, transferring groups other than amino-acyl groups"/>
    <property type="evidence" value="ECO:0007669"/>
    <property type="project" value="TreeGrafter"/>
</dbReference>
<organism evidence="1 2">
    <name type="scientific">Cohnella herbarum</name>
    <dbReference type="NCBI Taxonomy" id="2728023"/>
    <lineage>
        <taxon>Bacteria</taxon>
        <taxon>Bacillati</taxon>
        <taxon>Bacillota</taxon>
        <taxon>Bacilli</taxon>
        <taxon>Bacillales</taxon>
        <taxon>Paenibacillaceae</taxon>
        <taxon>Cohnella</taxon>
    </lineage>
</organism>
<reference evidence="1 2" key="1">
    <citation type="submission" date="2020-04" db="EMBL/GenBank/DDBJ databases">
        <title>Genome sequencing of novel species.</title>
        <authorList>
            <person name="Heo J."/>
            <person name="Kim S.-J."/>
            <person name="Kim J.-S."/>
            <person name="Hong S.-B."/>
            <person name="Kwon S.-W."/>
        </authorList>
    </citation>
    <scope>NUCLEOTIDE SEQUENCE [LARGE SCALE GENOMIC DNA]</scope>
    <source>
        <strain evidence="1 2">MFER-1</strain>
    </source>
</reference>
<dbReference type="PANTHER" id="PTHR48098">
    <property type="entry name" value="ENTEROCHELIN ESTERASE-RELATED"/>
    <property type="match status" value="1"/>
</dbReference>
<evidence type="ECO:0000313" key="2">
    <source>
        <dbReference type="Proteomes" id="UP000502248"/>
    </source>
</evidence>
<dbReference type="InterPro" id="IPR029058">
    <property type="entry name" value="AB_hydrolase_fold"/>
</dbReference>
<dbReference type="EMBL" id="CP051680">
    <property type="protein sequence ID" value="QJD87836.1"/>
    <property type="molecule type" value="Genomic_DNA"/>
</dbReference>
<dbReference type="RefSeq" id="WP_169284078.1">
    <property type="nucleotide sequence ID" value="NZ_CP051680.1"/>
</dbReference>
<gene>
    <name evidence="1" type="ORF">HH215_34680</name>
</gene>
<sequence>MALNECRYYSEVLGTWCTMNVIVPQISYLQHTTGKAEGMPLARKDPKGVDHKWPTLWLLHGLGDDHSGWIRRTRIEEYAQEAGIAVVMPAAGRSFYADMDRGGSYWTFISEELPLAARSLFPLSPRREHNFVAGNSMGGYGAFKLALTHPDRFAAAVSLSGVLDIVFRADPNWKEFVHIFGDLDKLKGSPNDLFHLADRLIESESPVPRLFQYCGTEDFLYEHNLRFLDYARDLNLHVQYEEEKNSHNWAYWDRMIAKAIPLLLGDEE</sequence>
<evidence type="ECO:0000313" key="1">
    <source>
        <dbReference type="EMBL" id="QJD87836.1"/>
    </source>
</evidence>
<dbReference type="InterPro" id="IPR000801">
    <property type="entry name" value="Esterase-like"/>
</dbReference>
<accession>A0A7Z2VQV3</accession>
<proteinExistence type="predicted"/>